<dbReference type="FunFam" id="2.60.40.10:FF:000032">
    <property type="entry name" value="palladin isoform X1"/>
    <property type="match status" value="2"/>
</dbReference>
<evidence type="ECO:0000256" key="6">
    <source>
        <dbReference type="ARBA" id="ARBA00022889"/>
    </source>
</evidence>
<dbReference type="CDD" id="cd20954">
    <property type="entry name" value="IgI_7_Dscam"/>
    <property type="match status" value="1"/>
</dbReference>
<dbReference type="GO" id="GO:0098609">
    <property type="term" value="P:cell-cell adhesion"/>
    <property type="evidence" value="ECO:0007669"/>
    <property type="project" value="UniProtKB-ARBA"/>
</dbReference>
<feature type="domain" description="Fibronectin type-III" evidence="13">
    <location>
        <begin position="1319"/>
        <end position="1412"/>
    </location>
</feature>
<dbReference type="FunFam" id="2.60.40.10:FF:001141">
    <property type="entry name" value="Down syndrome cell adhesion molecule 4, isoform D"/>
    <property type="match status" value="1"/>
</dbReference>
<protein>
    <recommendedName>
        <fullName evidence="16">Down syndrome cell adhesion molecule-like protein Dscam2</fullName>
    </recommendedName>
</protein>
<evidence type="ECO:0000256" key="3">
    <source>
        <dbReference type="ARBA" id="ARBA00022692"/>
    </source>
</evidence>
<dbReference type="FunFam" id="2.60.40.10:FF:000093">
    <property type="entry name" value="Down syndrome cell adhesion molecule, isoform B"/>
    <property type="match status" value="1"/>
</dbReference>
<evidence type="ECO:0000256" key="11">
    <source>
        <dbReference type="ARBA" id="ARBA00023319"/>
    </source>
</evidence>
<feature type="domain" description="Ig-like" evidence="12">
    <location>
        <begin position="621"/>
        <end position="708"/>
    </location>
</feature>
<feature type="domain" description="Ig-like" evidence="12">
    <location>
        <begin position="526"/>
        <end position="616"/>
    </location>
</feature>
<dbReference type="EMBL" id="JBFDAA010000023">
    <property type="protein sequence ID" value="KAL1110142.1"/>
    <property type="molecule type" value="Genomic_DNA"/>
</dbReference>
<feature type="domain" description="Fibronectin type-III" evidence="13">
    <location>
        <begin position="1416"/>
        <end position="1511"/>
    </location>
</feature>
<evidence type="ECO:0000256" key="5">
    <source>
        <dbReference type="ARBA" id="ARBA00022737"/>
    </source>
</evidence>
<dbReference type="InterPro" id="IPR003961">
    <property type="entry name" value="FN3_dom"/>
</dbReference>
<dbReference type="GO" id="GO:0005886">
    <property type="term" value="C:plasma membrane"/>
    <property type="evidence" value="ECO:0007669"/>
    <property type="project" value="UniProtKB-SubCell"/>
</dbReference>
<reference evidence="14 15" key="1">
    <citation type="submission" date="2024-07" db="EMBL/GenBank/DDBJ databases">
        <title>Chromosome-level genome assembly of the water stick insect Ranatra chinensis (Heteroptera: Nepidae).</title>
        <authorList>
            <person name="Liu X."/>
        </authorList>
    </citation>
    <scope>NUCLEOTIDE SEQUENCE [LARGE SCALE GENOMIC DNA]</scope>
    <source>
        <strain evidence="14">Cailab_2021Rc</strain>
        <tissue evidence="14">Muscle</tissue>
    </source>
</reference>
<dbReference type="FunFam" id="2.60.40.10:FF:000310">
    <property type="entry name" value="Down syndrome cell adhesion molecule, isoform D"/>
    <property type="match status" value="1"/>
</dbReference>
<dbReference type="SMART" id="SM00060">
    <property type="entry name" value="FN3"/>
    <property type="match status" value="6"/>
</dbReference>
<dbReference type="InterPro" id="IPR056754">
    <property type="entry name" value="DSCAM/DSCAML_C"/>
</dbReference>
<dbReference type="FunFam" id="2.60.40.10:FF:000005">
    <property type="entry name" value="Neuronal cell adhesion molecule"/>
    <property type="match status" value="1"/>
</dbReference>
<feature type="domain" description="Ig-like" evidence="12">
    <location>
        <begin position="1228"/>
        <end position="1315"/>
    </location>
</feature>
<evidence type="ECO:0000256" key="8">
    <source>
        <dbReference type="ARBA" id="ARBA00023136"/>
    </source>
</evidence>
<feature type="domain" description="Fibronectin type-III" evidence="13">
    <location>
        <begin position="1031"/>
        <end position="1127"/>
    </location>
</feature>
<evidence type="ECO:0000256" key="4">
    <source>
        <dbReference type="ARBA" id="ARBA00022729"/>
    </source>
</evidence>
<dbReference type="FunFam" id="2.60.40.10:FF:000028">
    <property type="entry name" value="Neuronal cell adhesion molecule"/>
    <property type="match status" value="1"/>
</dbReference>
<feature type="domain" description="Fibronectin type-III" evidence="13">
    <location>
        <begin position="820"/>
        <end position="915"/>
    </location>
</feature>
<keyword evidence="6" id="KW-0130">Cell adhesion</keyword>
<feature type="domain" description="Ig-like" evidence="12">
    <location>
        <begin position="435"/>
        <end position="521"/>
    </location>
</feature>
<dbReference type="InterPro" id="IPR036116">
    <property type="entry name" value="FN3_sf"/>
</dbReference>
<comment type="caution">
    <text evidence="14">The sequence shown here is derived from an EMBL/GenBank/DDBJ whole genome shotgun (WGS) entry which is preliminary data.</text>
</comment>
<dbReference type="SUPFAM" id="SSF49265">
    <property type="entry name" value="Fibronectin type III"/>
    <property type="match status" value="3"/>
</dbReference>
<evidence type="ECO:0000259" key="13">
    <source>
        <dbReference type="PROSITE" id="PS50853"/>
    </source>
</evidence>
<feature type="domain" description="Ig-like" evidence="12">
    <location>
        <begin position="41"/>
        <end position="130"/>
    </location>
</feature>
<dbReference type="InterPro" id="IPR036179">
    <property type="entry name" value="Ig-like_dom_sf"/>
</dbReference>
<dbReference type="CDD" id="cd20958">
    <property type="entry name" value="IgI_5_Dscam"/>
    <property type="match status" value="1"/>
</dbReference>
<feature type="domain" description="Ig-like" evidence="12">
    <location>
        <begin position="337"/>
        <end position="430"/>
    </location>
</feature>
<dbReference type="PRINTS" id="PR00014">
    <property type="entry name" value="FNTYPEIII"/>
</dbReference>
<evidence type="ECO:0008006" key="16">
    <source>
        <dbReference type="Google" id="ProtNLM"/>
    </source>
</evidence>
<dbReference type="SUPFAM" id="SSF48726">
    <property type="entry name" value="Immunoglobulin"/>
    <property type="match status" value="9"/>
</dbReference>
<dbReference type="PROSITE" id="PS50853">
    <property type="entry name" value="FN3"/>
    <property type="match status" value="6"/>
</dbReference>
<feature type="domain" description="Fibronectin type-III" evidence="13">
    <location>
        <begin position="1131"/>
        <end position="1227"/>
    </location>
</feature>
<dbReference type="InterPro" id="IPR013783">
    <property type="entry name" value="Ig-like_fold"/>
</dbReference>
<comment type="subcellular location">
    <subcellularLocation>
        <location evidence="1">Cell membrane</location>
        <topology evidence="1">Single-pass type I membrane protein</topology>
    </subcellularLocation>
</comment>
<accession>A0ABD0XTZ2</accession>
<dbReference type="FunFam" id="2.60.40.10:FF:000017">
    <property type="entry name" value="Down syndrome cell adhesion molecule b"/>
    <property type="match status" value="2"/>
</dbReference>
<dbReference type="CDD" id="cd00063">
    <property type="entry name" value="FN3"/>
    <property type="match status" value="6"/>
</dbReference>
<dbReference type="PANTHER" id="PTHR44170:SF53">
    <property type="entry name" value="DS CELL ADHESION MOLECULE LIKE 1"/>
    <property type="match status" value="1"/>
</dbReference>
<dbReference type="GO" id="GO:0048812">
    <property type="term" value="P:neuron projection morphogenesis"/>
    <property type="evidence" value="ECO:0007669"/>
    <property type="project" value="UniProtKB-ARBA"/>
</dbReference>
<evidence type="ECO:0000256" key="10">
    <source>
        <dbReference type="ARBA" id="ARBA00023180"/>
    </source>
</evidence>
<keyword evidence="9" id="KW-1015">Disulfide bond</keyword>
<keyword evidence="2" id="KW-1003">Cell membrane</keyword>
<keyword evidence="15" id="KW-1185">Reference proteome</keyword>
<dbReference type="FunFam" id="2.60.40.10:FF:000324">
    <property type="entry name" value="Down syndrome cell adhesion molecule, isoform D"/>
    <property type="match status" value="1"/>
</dbReference>
<feature type="domain" description="Ig-like" evidence="12">
    <location>
        <begin position="244"/>
        <end position="331"/>
    </location>
</feature>
<dbReference type="SMART" id="SM00409">
    <property type="entry name" value="IG"/>
    <property type="match status" value="9"/>
</dbReference>
<keyword evidence="4" id="KW-0732">Signal</keyword>
<organism evidence="14 15">
    <name type="scientific">Ranatra chinensis</name>
    <dbReference type="NCBI Taxonomy" id="642074"/>
    <lineage>
        <taxon>Eukaryota</taxon>
        <taxon>Metazoa</taxon>
        <taxon>Ecdysozoa</taxon>
        <taxon>Arthropoda</taxon>
        <taxon>Hexapoda</taxon>
        <taxon>Insecta</taxon>
        <taxon>Pterygota</taxon>
        <taxon>Neoptera</taxon>
        <taxon>Paraneoptera</taxon>
        <taxon>Hemiptera</taxon>
        <taxon>Heteroptera</taxon>
        <taxon>Panheteroptera</taxon>
        <taxon>Nepomorpha</taxon>
        <taxon>Nepidae</taxon>
        <taxon>Ranatrinae</taxon>
        <taxon>Ranatra</taxon>
    </lineage>
</organism>
<keyword evidence="7" id="KW-1133">Transmembrane helix</keyword>
<feature type="domain" description="Ig-like" evidence="12">
    <location>
        <begin position="149"/>
        <end position="240"/>
    </location>
</feature>
<dbReference type="Pfam" id="PF25059">
    <property type="entry name" value="FN3_DSCAM-DSCAML_C"/>
    <property type="match status" value="1"/>
</dbReference>
<dbReference type="InterPro" id="IPR013098">
    <property type="entry name" value="Ig_I-set"/>
</dbReference>
<evidence type="ECO:0000313" key="14">
    <source>
        <dbReference type="EMBL" id="KAL1110142.1"/>
    </source>
</evidence>
<dbReference type="InterPro" id="IPR007110">
    <property type="entry name" value="Ig-like_dom"/>
</dbReference>
<feature type="domain" description="Ig-like" evidence="12">
    <location>
        <begin position="718"/>
        <end position="811"/>
    </location>
</feature>
<dbReference type="Pfam" id="PF07679">
    <property type="entry name" value="I-set"/>
    <property type="match status" value="3"/>
</dbReference>
<name>A0ABD0XTZ2_9HEMI</name>
<dbReference type="InterPro" id="IPR003599">
    <property type="entry name" value="Ig_sub"/>
</dbReference>
<dbReference type="Pfam" id="PF00041">
    <property type="entry name" value="fn3"/>
    <property type="match status" value="5"/>
</dbReference>
<evidence type="ECO:0000256" key="1">
    <source>
        <dbReference type="ARBA" id="ARBA00004251"/>
    </source>
</evidence>
<dbReference type="Gene3D" id="2.60.40.10">
    <property type="entry name" value="Immunoglobulins"/>
    <property type="match status" value="15"/>
</dbReference>
<dbReference type="PANTHER" id="PTHR44170">
    <property type="entry name" value="PROTEIN SIDEKICK"/>
    <property type="match status" value="1"/>
</dbReference>
<evidence type="ECO:0000259" key="12">
    <source>
        <dbReference type="PROSITE" id="PS50835"/>
    </source>
</evidence>
<gene>
    <name evidence="14" type="ORF">AAG570_008219</name>
</gene>
<proteinExistence type="predicted"/>
<dbReference type="Proteomes" id="UP001558652">
    <property type="component" value="Unassembled WGS sequence"/>
</dbReference>
<evidence type="ECO:0000256" key="2">
    <source>
        <dbReference type="ARBA" id="ARBA00022475"/>
    </source>
</evidence>
<dbReference type="InterPro" id="IPR003598">
    <property type="entry name" value="Ig_sub2"/>
</dbReference>
<sequence>MLWHPLKEVLALQPLFSVECEGIIGTYGFFFLVFIFLVVKQKYEVHVSNEYIISGNTAVLRCQVPSYLAEFIIVTSWIQEGVVNIYPNTDSGGKFSIMSNGDLYVYNANPNDSYKSYGCRTVHKLTGDVQTSVYPGRIITTEPKGGVAPRIRVEKHTRKHVKVGDDVIMACIAQGHPIPSYRWFKEENEKLFALTGAGPRMNTKRPGMLEISKVRIDDSGEYICKINNTVGEETVQVTLAVTAPLTVHMQPQSQVVDVGKEASIECGLTGGPIGRVGWFKNSRPLPPDARYKLSPDQRRLTISPLLKDDQGMYQCFVNNEWDMAHAIAELQFGDASPELAYSFSEQTLQPGPPLSLKCVATGNPPPQFTWNLDGFSIPDSTRFLVGQYVTVHDEVVSHVNISSIKEEDGGEYTCTAKNAVAQISHSARINVYGLPFIRVMPKVTAVAGTDLIIKCPVGGYPIETITWERDGTVLPANRRQRVYANGTLLIEQAEKTKDAGTYTCQAQNRQRHTARRDVEVQVLLPPKILPIQAMTNLLREGMRAAITCHILEGDLPLNFQWQRNGKDELGAGATVRRVDEYSTSLVIDKITAAHSANYTCIVQNVAGAESFTVPLTVNVPPRWISEPVDTSIALGFDVTLHCQADGYPQPTIIWRKSVGDHPREYKDFLYEPNINFYRNGSLEFLRVSKESEGYYLCEAKNGISDGVSKVVFLKVNSPAYFPQKTKQVQVEKGAQAHLQCTALGDNPIVILWKVGPQRIGEDFDPRYSIREQLLDEGMVSELGISHVFRHDTGVLTCYASNAYGHDEMAINLVVQETPELPKNIRVNDQQSRSLQLSWTQPFNGNSPITNFIIQYKLISDPWEAQPAKVVVSGTQTVATITNLHPASSYHFRIFAENKLGLSEPSEVIQITTQEEVPTGAPRDVRVEAKSSTELSVTWDAPSRDLWNGNLLGYYIGYSELDSTTPATVTLSQHMNLKTVEVGSQYGGHTILDGLAMFTTYAVSVQAFNSRGAGPSSEHAMARTKEGVPTLAPEKVDCSTLTSSSLQVWWEPPHIEGRNGHLQGYKVIYSPSEDWYEKADGETKETSVTRTTLTGLQKYTNYSISVLAFTASGDGVLSNPIFCRTGEDVPTAPADIKVAMNGINKILLSWLPPHHSNGILVGYTFYMGIIEDGKEDGTHKRVLSPTTEEHETMQLQEGATYQFWVTATTRVGEGPSTRVVTITPTNKIPAKIMSFSQEIIIPWRQNVSLPCRSVGIPAPKISWTFQSNVIEGNNNRYQVRKDGTLHIRDIQHSDKGNYSCSAENSNGSDNIVYKVVVRVPPDPPLLTVINSDFDSLHLKWGINGNYDIPILGFVINYKRDHGDWEELQIHAKEDSHILQNLWCGTKYQLYITAFNKIGTGLPCDIVNTYTKGTAPLKPAAAQLLTVNSTAVTIWFDAWGDGGCPILYFIVEYKENSRSEWTLVSNHVQAIDRVHTISNLKSATKYYLRVTAHNNAGSTVATYNFTTVTTDGCK</sequence>
<keyword evidence="5" id="KW-0677">Repeat</keyword>
<evidence type="ECO:0000256" key="7">
    <source>
        <dbReference type="ARBA" id="ARBA00022989"/>
    </source>
</evidence>
<evidence type="ECO:0000313" key="15">
    <source>
        <dbReference type="Proteomes" id="UP001558652"/>
    </source>
</evidence>
<dbReference type="Pfam" id="PF13927">
    <property type="entry name" value="Ig_3"/>
    <property type="match status" value="5"/>
</dbReference>
<dbReference type="CDD" id="cd20956">
    <property type="entry name" value="IgI_4_Dscam"/>
    <property type="match status" value="1"/>
</dbReference>
<dbReference type="PROSITE" id="PS50835">
    <property type="entry name" value="IG_LIKE"/>
    <property type="match status" value="9"/>
</dbReference>
<keyword evidence="10" id="KW-0325">Glycoprotein</keyword>
<evidence type="ECO:0000256" key="9">
    <source>
        <dbReference type="ARBA" id="ARBA00023157"/>
    </source>
</evidence>
<keyword evidence="8" id="KW-0472">Membrane</keyword>
<dbReference type="SMART" id="SM00408">
    <property type="entry name" value="IGc2"/>
    <property type="match status" value="8"/>
</dbReference>
<feature type="domain" description="Fibronectin type-III" evidence="13">
    <location>
        <begin position="920"/>
        <end position="1026"/>
    </location>
</feature>
<dbReference type="FunFam" id="2.60.40.10:FF:000678">
    <property type="entry name" value="Down syndrome cell adhesion molecule-like protein Dscam2"/>
    <property type="match status" value="1"/>
</dbReference>
<dbReference type="FunFam" id="2.60.40.10:FF:000104">
    <property type="entry name" value="Down syndrome cell adhesion molecule b"/>
    <property type="match status" value="1"/>
</dbReference>
<keyword evidence="11" id="KW-0393">Immunoglobulin domain</keyword>
<keyword evidence="3" id="KW-0812">Transmembrane</keyword>